<feature type="compositionally biased region" description="Basic residues" evidence="1">
    <location>
        <begin position="245"/>
        <end position="254"/>
    </location>
</feature>
<dbReference type="InParanoid" id="D8SKW5"/>
<dbReference type="HOGENOM" id="CLU_763769_0_0_1"/>
<keyword evidence="3" id="KW-1185">Reference proteome</keyword>
<dbReference type="EMBL" id="GL377625">
    <property type="protein sequence ID" value="EFJ14923.1"/>
    <property type="molecule type" value="Genomic_DNA"/>
</dbReference>
<proteinExistence type="predicted"/>
<evidence type="ECO:0000256" key="1">
    <source>
        <dbReference type="SAM" id="MobiDB-lite"/>
    </source>
</evidence>
<dbReference type="Gramene" id="EFJ14923">
    <property type="protein sequence ID" value="EFJ14923"/>
    <property type="gene ID" value="SELMODRAFT_423199"/>
</dbReference>
<gene>
    <name evidence="2" type="ORF">SELMODRAFT_423199</name>
</gene>
<accession>D8SKW5</accession>
<name>D8SKW5_SELML</name>
<feature type="region of interest" description="Disordered" evidence="1">
    <location>
        <begin position="302"/>
        <end position="327"/>
    </location>
</feature>
<dbReference type="Proteomes" id="UP000001514">
    <property type="component" value="Unassembled WGS sequence"/>
</dbReference>
<reference evidence="2 3" key="1">
    <citation type="journal article" date="2011" name="Science">
        <title>The Selaginella genome identifies genetic changes associated with the evolution of vascular plants.</title>
        <authorList>
            <person name="Banks J.A."/>
            <person name="Nishiyama T."/>
            <person name="Hasebe M."/>
            <person name="Bowman J.L."/>
            <person name="Gribskov M."/>
            <person name="dePamphilis C."/>
            <person name="Albert V.A."/>
            <person name="Aono N."/>
            <person name="Aoyama T."/>
            <person name="Ambrose B.A."/>
            <person name="Ashton N.W."/>
            <person name="Axtell M.J."/>
            <person name="Barker E."/>
            <person name="Barker M.S."/>
            <person name="Bennetzen J.L."/>
            <person name="Bonawitz N.D."/>
            <person name="Chapple C."/>
            <person name="Cheng C."/>
            <person name="Correa L.G."/>
            <person name="Dacre M."/>
            <person name="DeBarry J."/>
            <person name="Dreyer I."/>
            <person name="Elias M."/>
            <person name="Engstrom E.M."/>
            <person name="Estelle M."/>
            <person name="Feng L."/>
            <person name="Finet C."/>
            <person name="Floyd S.K."/>
            <person name="Frommer W.B."/>
            <person name="Fujita T."/>
            <person name="Gramzow L."/>
            <person name="Gutensohn M."/>
            <person name="Harholt J."/>
            <person name="Hattori M."/>
            <person name="Heyl A."/>
            <person name="Hirai T."/>
            <person name="Hiwatashi Y."/>
            <person name="Ishikawa M."/>
            <person name="Iwata M."/>
            <person name="Karol K.G."/>
            <person name="Koehler B."/>
            <person name="Kolukisaoglu U."/>
            <person name="Kubo M."/>
            <person name="Kurata T."/>
            <person name="Lalonde S."/>
            <person name="Li K."/>
            <person name="Li Y."/>
            <person name="Litt A."/>
            <person name="Lyons E."/>
            <person name="Manning G."/>
            <person name="Maruyama T."/>
            <person name="Michael T.P."/>
            <person name="Mikami K."/>
            <person name="Miyazaki S."/>
            <person name="Morinaga S."/>
            <person name="Murata T."/>
            <person name="Mueller-Roeber B."/>
            <person name="Nelson D.R."/>
            <person name="Obara M."/>
            <person name="Oguri Y."/>
            <person name="Olmstead R.G."/>
            <person name="Onodera N."/>
            <person name="Petersen B.L."/>
            <person name="Pils B."/>
            <person name="Prigge M."/>
            <person name="Rensing S.A."/>
            <person name="Riano-Pachon D.M."/>
            <person name="Roberts A.W."/>
            <person name="Sato Y."/>
            <person name="Scheller H.V."/>
            <person name="Schulz B."/>
            <person name="Schulz C."/>
            <person name="Shakirov E.V."/>
            <person name="Shibagaki N."/>
            <person name="Shinohara N."/>
            <person name="Shippen D.E."/>
            <person name="Soerensen I."/>
            <person name="Sotooka R."/>
            <person name="Sugimoto N."/>
            <person name="Sugita M."/>
            <person name="Sumikawa N."/>
            <person name="Tanurdzic M."/>
            <person name="Theissen G."/>
            <person name="Ulvskov P."/>
            <person name="Wakazuki S."/>
            <person name="Weng J.K."/>
            <person name="Willats W.W."/>
            <person name="Wipf D."/>
            <person name="Wolf P.G."/>
            <person name="Yang L."/>
            <person name="Zimmer A.D."/>
            <person name="Zhu Q."/>
            <person name="Mitros T."/>
            <person name="Hellsten U."/>
            <person name="Loque D."/>
            <person name="Otillar R."/>
            <person name="Salamov A."/>
            <person name="Schmutz J."/>
            <person name="Shapiro H."/>
            <person name="Lindquist E."/>
            <person name="Lucas S."/>
            <person name="Rokhsar D."/>
            <person name="Grigoriev I.V."/>
        </authorList>
    </citation>
    <scope>NUCLEOTIDE SEQUENCE [LARGE SCALE GENOMIC DNA]</scope>
</reference>
<protein>
    <submittedName>
        <fullName evidence="2">Uncharacterized protein</fullName>
    </submittedName>
</protein>
<feature type="compositionally biased region" description="Polar residues" evidence="1">
    <location>
        <begin position="223"/>
        <end position="240"/>
    </location>
</feature>
<evidence type="ECO:0000313" key="3">
    <source>
        <dbReference type="Proteomes" id="UP000001514"/>
    </source>
</evidence>
<organism evidence="3">
    <name type="scientific">Selaginella moellendorffii</name>
    <name type="common">Spikemoss</name>
    <dbReference type="NCBI Taxonomy" id="88036"/>
    <lineage>
        <taxon>Eukaryota</taxon>
        <taxon>Viridiplantae</taxon>
        <taxon>Streptophyta</taxon>
        <taxon>Embryophyta</taxon>
        <taxon>Tracheophyta</taxon>
        <taxon>Lycopodiopsida</taxon>
        <taxon>Selaginellales</taxon>
        <taxon>Selaginellaceae</taxon>
        <taxon>Selaginella</taxon>
    </lineage>
</organism>
<dbReference type="KEGG" id="smo:SELMODRAFT_423199"/>
<evidence type="ECO:0000313" key="2">
    <source>
        <dbReference type="EMBL" id="EFJ14923.1"/>
    </source>
</evidence>
<sequence length="363" mass="40197">MKLFDWISRKPNKDQAASNAADLLPRLQNPQNQRQHQQQVLKKSVHAVQSKLLKLNQFFDQDPSEPSSKRREIVKIFVNHEEYGLLAIGTLGLYDVSGVEPEIELFEVTPNLSFQPDGLKVEQEKLQEKEENGALVLRKPSANGSKKVVPLDPSTLIGGTKLLKRSKLLDRLLHPLTHLTPSFKTTPAQDDHPEPGKKSKSLSLFKKLVLGNSSPVNKKLPEQQITSDTRNSSKKNSSLETRAIHNNHHSHHSSNHSSSGNSRRRPKPSSLFACVSLQVEEGDTEEEEEEEREAEVEVMEAEEQELAGVGAGGVKPSVALSPSPSTGCAACSVPGDPNPVHQQTCAKPEYWIRTDSDYVVLEL</sequence>
<feature type="region of interest" description="Disordered" evidence="1">
    <location>
        <begin position="180"/>
        <end position="268"/>
    </location>
</feature>
<dbReference type="AlphaFoldDB" id="D8SKW5"/>